<evidence type="ECO:0000313" key="8">
    <source>
        <dbReference type="Proteomes" id="UP000320762"/>
    </source>
</evidence>
<dbReference type="SUPFAM" id="SSF52151">
    <property type="entry name" value="FabD/lysophospholipase-like"/>
    <property type="match status" value="1"/>
</dbReference>
<dbReference type="PANTHER" id="PTHR24185">
    <property type="entry name" value="CALCIUM-INDEPENDENT PHOSPHOLIPASE A2-GAMMA"/>
    <property type="match status" value="1"/>
</dbReference>
<sequence>MAVRSLSPNPSFNASPGPNRDLPAQNVYPSMTKPGPGMRLLAFDDGGVRGLTMLLLLRDVLQQFKQAVGLPSLPLPCEYFDIIAGSGTGGFIALLLGRLRLSIENALECYVRVVDHVFAQIKAGGNFKVTPFEKVLKEISNRFGEGEDTPILDSHSFPCKTFVCIRENNGSGNTVFRKIRTYARTTEPTVQCTLLEAVRATMSNPAFFKPLSVQNGRSSVTLLDAGDQHYNPVFDLYEEALFFYPTREVAYFLSLGPGKADTVGVNPPRRFVNQPRLPPSVISTLRRLADCCDHTASAFQAENGDFDNKYFRLSPAFPSYDEKIRWEQEEVLEELISPYLTAVYELIMALVLAMMNERAARHGSSR</sequence>
<keyword evidence="8" id="KW-1185">Reference proteome</keyword>
<reference evidence="7 8" key="1">
    <citation type="journal article" date="2019" name="New Phytol.">
        <title>Comparative genomics reveals unique wood-decay strategies and fruiting body development in the Schizophyllaceae.</title>
        <authorList>
            <person name="Almasi E."/>
            <person name="Sahu N."/>
            <person name="Krizsan K."/>
            <person name="Balint B."/>
            <person name="Kovacs G.M."/>
            <person name="Kiss B."/>
            <person name="Cseklye J."/>
            <person name="Drula E."/>
            <person name="Henrissat B."/>
            <person name="Nagy I."/>
            <person name="Chovatia M."/>
            <person name="Adam C."/>
            <person name="LaButti K."/>
            <person name="Lipzen A."/>
            <person name="Riley R."/>
            <person name="Grigoriev I.V."/>
            <person name="Nagy L.G."/>
        </authorList>
    </citation>
    <scope>NUCLEOTIDE SEQUENCE [LARGE SCALE GENOMIC DNA]</scope>
    <source>
        <strain evidence="7 8">NL-1724</strain>
    </source>
</reference>
<dbReference type="PANTHER" id="PTHR24185:SF1">
    <property type="entry name" value="CALCIUM-INDEPENDENT PHOSPHOLIPASE A2-GAMMA"/>
    <property type="match status" value="1"/>
</dbReference>
<evidence type="ECO:0000256" key="5">
    <source>
        <dbReference type="SAM" id="MobiDB-lite"/>
    </source>
</evidence>
<keyword evidence="1 7" id="KW-0378">Hydrolase</keyword>
<gene>
    <name evidence="7" type="ORF">BD626DRAFT_565843</name>
</gene>
<feature type="region of interest" description="Disordered" evidence="5">
    <location>
        <begin position="1"/>
        <end position="28"/>
    </location>
</feature>
<feature type="compositionally biased region" description="Polar residues" evidence="5">
    <location>
        <begin position="1"/>
        <end position="16"/>
    </location>
</feature>
<dbReference type="STRING" id="97359.A0A550CPL7"/>
<dbReference type="GO" id="GO:0016020">
    <property type="term" value="C:membrane"/>
    <property type="evidence" value="ECO:0007669"/>
    <property type="project" value="TreeGrafter"/>
</dbReference>
<evidence type="ECO:0000256" key="3">
    <source>
        <dbReference type="ARBA" id="ARBA00023098"/>
    </source>
</evidence>
<dbReference type="PROSITE" id="PS51635">
    <property type="entry name" value="PNPLA"/>
    <property type="match status" value="1"/>
</dbReference>
<dbReference type="InterPro" id="IPR016035">
    <property type="entry name" value="Acyl_Trfase/lysoPLipase"/>
</dbReference>
<keyword evidence="7" id="KW-0808">Transferase</keyword>
<dbReference type="GO" id="GO:0016740">
    <property type="term" value="F:transferase activity"/>
    <property type="evidence" value="ECO:0007669"/>
    <property type="project" value="UniProtKB-KW"/>
</dbReference>
<dbReference type="GO" id="GO:0016042">
    <property type="term" value="P:lipid catabolic process"/>
    <property type="evidence" value="ECO:0007669"/>
    <property type="project" value="UniProtKB-KW"/>
</dbReference>
<evidence type="ECO:0000256" key="4">
    <source>
        <dbReference type="PROSITE-ProRule" id="PRU01161"/>
    </source>
</evidence>
<comment type="caution">
    <text evidence="7">The sequence shown here is derived from an EMBL/GenBank/DDBJ whole genome shotgun (WGS) entry which is preliminary data.</text>
</comment>
<organism evidence="7 8">
    <name type="scientific">Schizophyllum amplum</name>
    <dbReference type="NCBI Taxonomy" id="97359"/>
    <lineage>
        <taxon>Eukaryota</taxon>
        <taxon>Fungi</taxon>
        <taxon>Dikarya</taxon>
        <taxon>Basidiomycota</taxon>
        <taxon>Agaricomycotina</taxon>
        <taxon>Agaricomycetes</taxon>
        <taxon>Agaricomycetidae</taxon>
        <taxon>Agaricales</taxon>
        <taxon>Schizophyllaceae</taxon>
        <taxon>Schizophyllum</taxon>
    </lineage>
</organism>
<proteinExistence type="predicted"/>
<keyword evidence="3" id="KW-0443">Lipid metabolism</keyword>
<dbReference type="GO" id="GO:0047499">
    <property type="term" value="F:calcium-independent phospholipase A2 activity"/>
    <property type="evidence" value="ECO:0007669"/>
    <property type="project" value="TreeGrafter"/>
</dbReference>
<dbReference type="OrthoDB" id="630895at2759"/>
<dbReference type="AlphaFoldDB" id="A0A550CPL7"/>
<accession>A0A550CPL7</accession>
<evidence type="ECO:0000313" key="7">
    <source>
        <dbReference type="EMBL" id="TRM66752.1"/>
    </source>
</evidence>
<name>A0A550CPL7_9AGAR</name>
<dbReference type="EMBL" id="VDMD01000003">
    <property type="protein sequence ID" value="TRM66752.1"/>
    <property type="molecule type" value="Genomic_DNA"/>
</dbReference>
<dbReference type="Pfam" id="PF01734">
    <property type="entry name" value="Patatin"/>
    <property type="match status" value="1"/>
</dbReference>
<dbReference type="GO" id="GO:0019369">
    <property type="term" value="P:arachidonate metabolic process"/>
    <property type="evidence" value="ECO:0007669"/>
    <property type="project" value="TreeGrafter"/>
</dbReference>
<comment type="caution">
    <text evidence="4">Lacks conserved residue(s) required for the propagation of feature annotation.</text>
</comment>
<dbReference type="InterPro" id="IPR002641">
    <property type="entry name" value="PNPLA_dom"/>
</dbReference>
<evidence type="ECO:0000256" key="2">
    <source>
        <dbReference type="ARBA" id="ARBA00022963"/>
    </source>
</evidence>
<evidence type="ECO:0000256" key="1">
    <source>
        <dbReference type="ARBA" id="ARBA00022801"/>
    </source>
</evidence>
<evidence type="ECO:0000259" key="6">
    <source>
        <dbReference type="PROSITE" id="PS51635"/>
    </source>
</evidence>
<dbReference type="Proteomes" id="UP000320762">
    <property type="component" value="Unassembled WGS sequence"/>
</dbReference>
<dbReference type="Gene3D" id="3.40.1090.10">
    <property type="entry name" value="Cytosolic phospholipase A2 catalytic domain"/>
    <property type="match status" value="1"/>
</dbReference>
<dbReference type="GO" id="GO:0046486">
    <property type="term" value="P:glycerolipid metabolic process"/>
    <property type="evidence" value="ECO:0007669"/>
    <property type="project" value="UniProtKB-ARBA"/>
</dbReference>
<feature type="domain" description="PNPLA" evidence="6">
    <location>
        <begin position="41"/>
        <end position="237"/>
    </location>
</feature>
<protein>
    <submittedName>
        <fullName evidence="7">Acyl transferase/acyl hydrolase/lysophospholipase</fullName>
    </submittedName>
</protein>
<keyword evidence="2" id="KW-0442">Lipid degradation</keyword>